<dbReference type="Pfam" id="PF10294">
    <property type="entry name" value="Methyltransf_16"/>
    <property type="match status" value="1"/>
</dbReference>
<keyword evidence="1" id="KW-0472">Membrane</keyword>
<dbReference type="GO" id="GO:0005829">
    <property type="term" value="C:cytosol"/>
    <property type="evidence" value="ECO:0007669"/>
    <property type="project" value="TreeGrafter"/>
</dbReference>
<evidence type="ECO:0000313" key="3">
    <source>
        <dbReference type="Proteomes" id="UP000002762"/>
    </source>
</evidence>
<dbReference type="Proteomes" id="UP000002762">
    <property type="component" value="Unassembled WGS sequence"/>
</dbReference>
<dbReference type="SUPFAM" id="SSF53335">
    <property type="entry name" value="S-adenosyl-L-methionine-dependent methyltransferases"/>
    <property type="match status" value="1"/>
</dbReference>
<gene>
    <name evidence="2" type="ORF">BBA_05707</name>
</gene>
<dbReference type="PANTHER" id="PTHR14614:SF132">
    <property type="entry name" value="PROTEIN-LYSINE METHYLTRANSFERASE C42C1.13"/>
    <property type="match status" value="1"/>
</dbReference>
<dbReference type="InterPro" id="IPR029063">
    <property type="entry name" value="SAM-dependent_MTases_sf"/>
</dbReference>
<keyword evidence="1" id="KW-1133">Transmembrane helix</keyword>
<evidence type="ECO:0000313" key="2">
    <source>
        <dbReference type="EMBL" id="EJP65376.1"/>
    </source>
</evidence>
<dbReference type="OrthoDB" id="413520at2759"/>
<dbReference type="RefSeq" id="XP_008599026.1">
    <property type="nucleotide sequence ID" value="XM_008600804.1"/>
</dbReference>
<dbReference type="EMBL" id="JH725164">
    <property type="protein sequence ID" value="EJP65376.1"/>
    <property type="molecule type" value="Genomic_DNA"/>
</dbReference>
<keyword evidence="3" id="KW-1185">Reference proteome</keyword>
<dbReference type="GeneID" id="19888719"/>
<keyword evidence="1" id="KW-0812">Transmembrane</keyword>
<dbReference type="GO" id="GO:0008757">
    <property type="term" value="F:S-adenosylmethionine-dependent methyltransferase activity"/>
    <property type="evidence" value="ECO:0007669"/>
    <property type="project" value="UniProtKB-ARBA"/>
</dbReference>
<proteinExistence type="predicted"/>
<dbReference type="HOGENOM" id="CLU_036731_0_0_1"/>
<accession>J5JRK4</accession>
<dbReference type="AlphaFoldDB" id="J5JRK4"/>
<organism evidence="2 3">
    <name type="scientific">Beauveria bassiana (strain ARSEF 2860)</name>
    <name type="common">White muscardine disease fungus</name>
    <name type="synonym">Tritirachium shiotae</name>
    <dbReference type="NCBI Taxonomy" id="655819"/>
    <lineage>
        <taxon>Eukaryota</taxon>
        <taxon>Fungi</taxon>
        <taxon>Dikarya</taxon>
        <taxon>Ascomycota</taxon>
        <taxon>Pezizomycotina</taxon>
        <taxon>Sordariomycetes</taxon>
        <taxon>Hypocreomycetidae</taxon>
        <taxon>Hypocreales</taxon>
        <taxon>Cordycipitaceae</taxon>
        <taxon>Beauveria</taxon>
    </lineage>
</organism>
<dbReference type="InterPro" id="IPR019410">
    <property type="entry name" value="Methyltransf_16"/>
</dbReference>
<protein>
    <submittedName>
        <fullName evidence="2">UPF0665 family protein c</fullName>
    </submittedName>
</protein>
<name>J5JRK4_BEAB2</name>
<reference evidence="2 3" key="1">
    <citation type="journal article" date="2012" name="Sci. Rep.">
        <title>Genomic perspectives on the evolution of fungal entomopathogenicity in Beauveria bassiana.</title>
        <authorList>
            <person name="Xiao G."/>
            <person name="Ying S.H."/>
            <person name="Zheng P."/>
            <person name="Wang Z.L."/>
            <person name="Zhang S."/>
            <person name="Xie X.Q."/>
            <person name="Shang Y."/>
            <person name="St Leger R.J."/>
            <person name="Zhao G.P."/>
            <person name="Wang C."/>
            <person name="Feng M.G."/>
        </authorList>
    </citation>
    <scope>NUCLEOTIDE SEQUENCE [LARGE SCALE GENOMIC DNA]</scope>
    <source>
        <strain evidence="2 3">ARSEF 2860</strain>
    </source>
</reference>
<sequence>MHYIRLLRPPKVTREAGLHLQLLFTITTDLGDSFLQPDVPLDLQITAEINEFSDPITINLAKKGQIIWQSGMRVAKPKIAIPRPLQAALASGSKINICILARKEISADGGHNILSHAEKSQGQGQIMPVWAALSSSNQGVDVSTRRILLDDAGPAKYIVQVEEEIGESIARHIWDAGVLAMCSIAGAYLCPNLECSQQTLPRAIRATLSSKVSVSILELGCGVGILGIGLATIFPEMRKDGLEKCTIVMTDLDEAEERARSNMQHIATSISSRDMSLLYENLDWEDGRKGRFGHEVASRHWDLIIISDCTYNVDMLPALVETLNAIESSSRAKQKSGATETKVFLATKPRHASERAFFDLMADSQWCVQDSQILGLPVLGHEEESIELYLFQKRQVPGT</sequence>
<dbReference type="PANTHER" id="PTHR14614">
    <property type="entry name" value="HEPATOCELLULAR CARCINOMA-ASSOCIATED ANTIGEN"/>
    <property type="match status" value="1"/>
</dbReference>
<dbReference type="Gene3D" id="3.40.50.150">
    <property type="entry name" value="Vaccinia Virus protein VP39"/>
    <property type="match status" value="1"/>
</dbReference>
<dbReference type="STRING" id="655819.J5JRK4"/>
<evidence type="ECO:0000256" key="1">
    <source>
        <dbReference type="SAM" id="Phobius"/>
    </source>
</evidence>
<feature type="transmembrane region" description="Helical" evidence="1">
    <location>
        <begin position="212"/>
        <end position="234"/>
    </location>
</feature>
<dbReference type="InParanoid" id="J5JRK4"/>